<protein>
    <recommendedName>
        <fullName evidence="5">Zn(2)-C6 fungal-type domain-containing protein</fullName>
    </recommendedName>
</protein>
<dbReference type="Gene3D" id="4.10.240.10">
    <property type="entry name" value="Zn(2)-C6 fungal-type DNA-binding domain"/>
    <property type="match status" value="1"/>
</dbReference>
<keyword evidence="2" id="KW-0238">DNA-binding</keyword>
<evidence type="ECO:0000256" key="2">
    <source>
        <dbReference type="ARBA" id="ARBA00023125"/>
    </source>
</evidence>
<keyword evidence="1" id="KW-0805">Transcription regulation</keyword>
<evidence type="ECO:0000256" key="1">
    <source>
        <dbReference type="ARBA" id="ARBA00023015"/>
    </source>
</evidence>
<evidence type="ECO:0000313" key="7">
    <source>
        <dbReference type="Proteomes" id="UP001610334"/>
    </source>
</evidence>
<accession>A0ABR4GSP0</accession>
<dbReference type="CDD" id="cd00067">
    <property type="entry name" value="GAL4"/>
    <property type="match status" value="1"/>
</dbReference>
<dbReference type="PROSITE" id="PS50048">
    <property type="entry name" value="ZN2_CY6_FUNGAL_2"/>
    <property type="match status" value="1"/>
</dbReference>
<keyword evidence="3" id="KW-0804">Transcription</keyword>
<dbReference type="PROSITE" id="PS00463">
    <property type="entry name" value="ZN2_CY6_FUNGAL_1"/>
    <property type="match status" value="1"/>
</dbReference>
<dbReference type="InterPro" id="IPR036864">
    <property type="entry name" value="Zn2-C6_fun-type_DNA-bd_sf"/>
</dbReference>
<evidence type="ECO:0000256" key="3">
    <source>
        <dbReference type="ARBA" id="ARBA00023163"/>
    </source>
</evidence>
<feature type="domain" description="Zn(2)-C6 fungal-type" evidence="5">
    <location>
        <begin position="20"/>
        <end position="52"/>
    </location>
</feature>
<keyword evidence="4" id="KW-0539">Nucleus</keyword>
<gene>
    <name evidence="6" type="ORF">BJX63DRAFT_415970</name>
</gene>
<dbReference type="SUPFAM" id="SSF57701">
    <property type="entry name" value="Zn2/Cys6 DNA-binding domain"/>
    <property type="match status" value="1"/>
</dbReference>
<dbReference type="Proteomes" id="UP001610334">
    <property type="component" value="Unassembled WGS sequence"/>
</dbReference>
<comment type="caution">
    <text evidence="6">The sequence shown here is derived from an EMBL/GenBank/DDBJ whole genome shotgun (WGS) entry which is preliminary data.</text>
</comment>
<dbReference type="InterPro" id="IPR001138">
    <property type="entry name" value="Zn2Cys6_DnaBD"/>
</dbReference>
<name>A0ABR4GSP0_9EURO</name>
<reference evidence="6 7" key="1">
    <citation type="submission" date="2024-07" db="EMBL/GenBank/DDBJ databases">
        <title>Section-level genome sequencing and comparative genomics of Aspergillus sections Usti and Cavernicolus.</title>
        <authorList>
            <consortium name="Lawrence Berkeley National Laboratory"/>
            <person name="Nybo J.L."/>
            <person name="Vesth T.C."/>
            <person name="Theobald S."/>
            <person name="Frisvad J.C."/>
            <person name="Larsen T.O."/>
            <person name="Kjaerboelling I."/>
            <person name="Rothschild-Mancinelli K."/>
            <person name="Lyhne E.K."/>
            <person name="Kogle M.E."/>
            <person name="Barry K."/>
            <person name="Clum A."/>
            <person name="Na H."/>
            <person name="Ledsgaard L."/>
            <person name="Lin J."/>
            <person name="Lipzen A."/>
            <person name="Kuo A."/>
            <person name="Riley R."/>
            <person name="Mondo S."/>
            <person name="Labutti K."/>
            <person name="Haridas S."/>
            <person name="Pangalinan J."/>
            <person name="Salamov A.A."/>
            <person name="Simmons B.A."/>
            <person name="Magnuson J.K."/>
            <person name="Chen J."/>
            <person name="Drula E."/>
            <person name="Henrissat B."/>
            <person name="Wiebenga A."/>
            <person name="Lubbers R.J."/>
            <person name="Gomes A.C."/>
            <person name="Makela M.R."/>
            <person name="Stajich J."/>
            <person name="Grigoriev I.V."/>
            <person name="Mortensen U.H."/>
            <person name="De Vries R.P."/>
            <person name="Baker S.E."/>
            <person name="Andersen M.R."/>
        </authorList>
    </citation>
    <scope>NUCLEOTIDE SEQUENCE [LARGE SCALE GENOMIC DNA]</scope>
    <source>
        <strain evidence="6 7">CBS 588.65</strain>
    </source>
</reference>
<sequence length="159" mass="17872">MDSSLSTNGRNCSRVRMRKACDHCRRSKSRCEKNDGSPSCIACEARGIACIITPRTIRQIGPRPSHVFPVTSDSDTSTFISSRQRGKVVLYDWIYGNTRSSDLLNNTRLLANYAEDFRHNVEFALSQLAKVDTGCCDTDFFATPNLPWEYTPLPDEGEL</sequence>
<keyword evidence="7" id="KW-1185">Reference proteome</keyword>
<dbReference type="SMART" id="SM00066">
    <property type="entry name" value="GAL4"/>
    <property type="match status" value="1"/>
</dbReference>
<evidence type="ECO:0000256" key="4">
    <source>
        <dbReference type="ARBA" id="ARBA00023242"/>
    </source>
</evidence>
<proteinExistence type="predicted"/>
<organism evidence="6 7">
    <name type="scientific">Aspergillus granulosus</name>
    <dbReference type="NCBI Taxonomy" id="176169"/>
    <lineage>
        <taxon>Eukaryota</taxon>
        <taxon>Fungi</taxon>
        <taxon>Dikarya</taxon>
        <taxon>Ascomycota</taxon>
        <taxon>Pezizomycotina</taxon>
        <taxon>Eurotiomycetes</taxon>
        <taxon>Eurotiomycetidae</taxon>
        <taxon>Eurotiales</taxon>
        <taxon>Aspergillaceae</taxon>
        <taxon>Aspergillus</taxon>
        <taxon>Aspergillus subgen. Nidulantes</taxon>
    </lineage>
</organism>
<dbReference type="EMBL" id="JBFXLT010000210">
    <property type="protein sequence ID" value="KAL2802091.1"/>
    <property type="molecule type" value="Genomic_DNA"/>
</dbReference>
<dbReference type="Pfam" id="PF00172">
    <property type="entry name" value="Zn_clus"/>
    <property type="match status" value="1"/>
</dbReference>
<evidence type="ECO:0000313" key="6">
    <source>
        <dbReference type="EMBL" id="KAL2802091.1"/>
    </source>
</evidence>
<evidence type="ECO:0000259" key="5">
    <source>
        <dbReference type="PROSITE" id="PS50048"/>
    </source>
</evidence>